<dbReference type="InterPro" id="IPR000292">
    <property type="entry name" value="For/NO2_transpt"/>
</dbReference>
<organism evidence="6 7">
    <name type="scientific">Agathobacter ruminis</name>
    <dbReference type="NCBI Taxonomy" id="1712665"/>
    <lineage>
        <taxon>Bacteria</taxon>
        <taxon>Bacillati</taxon>
        <taxon>Bacillota</taxon>
        <taxon>Clostridia</taxon>
        <taxon>Lachnospirales</taxon>
        <taxon>Lachnospiraceae</taxon>
        <taxon>Agathobacter</taxon>
    </lineage>
</organism>
<evidence type="ECO:0000313" key="7">
    <source>
        <dbReference type="Proteomes" id="UP000224563"/>
    </source>
</evidence>
<keyword evidence="3 5" id="KW-1133">Transmembrane helix</keyword>
<feature type="transmembrane region" description="Helical" evidence="5">
    <location>
        <begin position="103"/>
        <end position="122"/>
    </location>
</feature>
<evidence type="ECO:0000256" key="5">
    <source>
        <dbReference type="SAM" id="Phobius"/>
    </source>
</evidence>
<dbReference type="Proteomes" id="UP000224563">
    <property type="component" value="Unassembled WGS sequence"/>
</dbReference>
<accession>A0A2G3E0V8</accession>
<reference evidence="6 7" key="2">
    <citation type="submission" date="2017-10" db="EMBL/GenBank/DDBJ databases">
        <authorList>
            <person name="Banno H."/>
            <person name="Chua N.-H."/>
        </authorList>
    </citation>
    <scope>NUCLEOTIDE SEQUENCE [LARGE SCALE GENOMIC DNA]</scope>
    <source>
        <strain evidence="6 7">JK623</strain>
    </source>
</reference>
<evidence type="ECO:0000313" key="6">
    <source>
        <dbReference type="EMBL" id="PHU36869.1"/>
    </source>
</evidence>
<dbReference type="GO" id="GO:0022857">
    <property type="term" value="F:transmembrane transporter activity"/>
    <property type="evidence" value="ECO:0007669"/>
    <property type="project" value="InterPro"/>
</dbReference>
<evidence type="ECO:0000256" key="3">
    <source>
        <dbReference type="ARBA" id="ARBA00022989"/>
    </source>
</evidence>
<evidence type="ECO:0000256" key="2">
    <source>
        <dbReference type="ARBA" id="ARBA00022692"/>
    </source>
</evidence>
<comment type="caution">
    <text evidence="6">The sequence shown here is derived from an EMBL/GenBank/DDBJ whole genome shotgun (WGS) entry which is preliminary data.</text>
</comment>
<keyword evidence="7" id="KW-1185">Reference proteome</keyword>
<feature type="transmembrane region" description="Helical" evidence="5">
    <location>
        <begin position="28"/>
        <end position="44"/>
    </location>
</feature>
<feature type="transmembrane region" description="Helical" evidence="5">
    <location>
        <begin position="161"/>
        <end position="182"/>
    </location>
</feature>
<reference evidence="6 7" key="1">
    <citation type="submission" date="2017-10" db="EMBL/GenBank/DDBJ databases">
        <title>Resolving the taxonomy of Roseburia spp., Eubacterium rectale and Agathobacter spp. through phylogenomic analysis.</title>
        <authorList>
            <person name="Sheridan P.O."/>
            <person name="Walker A.W."/>
            <person name="Duncan S.H."/>
            <person name="Scott K.P."/>
            <person name="Toole P.W.O."/>
            <person name="Luis P."/>
            <person name="Flint H.J."/>
        </authorList>
    </citation>
    <scope>NUCLEOTIDE SEQUENCE [LARGE SCALE GENOMIC DNA]</scope>
    <source>
        <strain evidence="6 7">JK623</strain>
    </source>
</reference>
<name>A0A2G3E0V8_9FIRM</name>
<dbReference type="Pfam" id="PF01226">
    <property type="entry name" value="Form_Nir_trans"/>
    <property type="match status" value="1"/>
</dbReference>
<dbReference type="InterPro" id="IPR023271">
    <property type="entry name" value="Aquaporin-like"/>
</dbReference>
<feature type="transmembrane region" description="Helical" evidence="5">
    <location>
        <begin position="7"/>
        <end position="22"/>
    </location>
</feature>
<dbReference type="AlphaFoldDB" id="A0A2G3E0V8"/>
<feature type="transmembrane region" description="Helical" evidence="5">
    <location>
        <begin position="65"/>
        <end position="83"/>
    </location>
</feature>
<evidence type="ECO:0008006" key="8">
    <source>
        <dbReference type="Google" id="ProtNLM"/>
    </source>
</evidence>
<evidence type="ECO:0000256" key="4">
    <source>
        <dbReference type="ARBA" id="ARBA00023136"/>
    </source>
</evidence>
<feature type="transmembrane region" description="Helical" evidence="5">
    <location>
        <begin position="129"/>
        <end position="155"/>
    </location>
</feature>
<evidence type="ECO:0000256" key="1">
    <source>
        <dbReference type="ARBA" id="ARBA00004141"/>
    </source>
</evidence>
<comment type="subcellular location">
    <subcellularLocation>
        <location evidence="1">Membrane</location>
        <topology evidence="1">Multi-pass membrane protein</topology>
    </subcellularLocation>
</comment>
<keyword evidence="2 5" id="KW-0812">Transmembrane</keyword>
<dbReference type="Gene3D" id="1.20.1080.10">
    <property type="entry name" value="Glycerol uptake facilitator protein"/>
    <property type="match status" value="1"/>
</dbReference>
<dbReference type="GO" id="GO:0016020">
    <property type="term" value="C:membrane"/>
    <property type="evidence" value="ECO:0007669"/>
    <property type="project" value="UniProtKB-SubCell"/>
</dbReference>
<dbReference type="EMBL" id="PDYG01000112">
    <property type="protein sequence ID" value="PHU36869.1"/>
    <property type="molecule type" value="Genomic_DNA"/>
</dbReference>
<protein>
    <recommendedName>
        <fullName evidence="8">Formate/nitrite transporter</fullName>
    </recommendedName>
</protein>
<sequence>MDTLRKSIAAGIMISIGAYGILVIENNYASALLFTLGLLTICKLKLNLFTGKCGFVLENKKWRELWLILLGNLATGYLLGLAYSTISSELVDAAAAKVSTWNFTPGFFIKSLLCGVLMYIAVKLYQCGTILGIIIGIPLFILCGFQHCIANVVYMGVARTIHPSLLIAIVGNMAGSLLIWYFTRDLSITE</sequence>
<proteinExistence type="predicted"/>
<keyword evidence="4 5" id="KW-0472">Membrane</keyword>
<gene>
    <name evidence="6" type="ORF">CSX02_11025</name>
</gene>
<dbReference type="RefSeq" id="WP_099386719.1">
    <property type="nucleotide sequence ID" value="NZ_JANSWH010000044.1"/>
</dbReference>